<organism evidence="2 3">
    <name type="scientific">Maudiozyma saulgeensis</name>
    <dbReference type="NCBI Taxonomy" id="1789683"/>
    <lineage>
        <taxon>Eukaryota</taxon>
        <taxon>Fungi</taxon>
        <taxon>Dikarya</taxon>
        <taxon>Ascomycota</taxon>
        <taxon>Saccharomycotina</taxon>
        <taxon>Saccharomycetes</taxon>
        <taxon>Saccharomycetales</taxon>
        <taxon>Saccharomycetaceae</taxon>
        <taxon>Maudiozyma</taxon>
    </lineage>
</organism>
<dbReference type="STRING" id="1789683.A0A1X7QZ78"/>
<protein>
    <submittedName>
        <fullName evidence="2">Similar to Saccharomyces cerevisiae YDL065C PEX19 Chaperone and import receptor for newly-synthesized class I peroxisomal membrane proteins (PMPs)</fullName>
    </submittedName>
</protein>
<dbReference type="InterPro" id="IPR038322">
    <property type="entry name" value="Pex19_C_sf"/>
</dbReference>
<sequence>MSNEEYDDLDDLLIDEDPSTLDTETKSDSEKNGPSKRQEIASESISKEGDKNDPQVQQMMTDLQREFANLLKEQENADGVEGSVNKEAIDNFNNLIGALGKASTSEEETTAGSNKLSSESANDDPDFKNVIANTLDRLKESGSNIDSNLKEEKAAEQGSDDVLSQLLNQLVDGAGEEDGIDFNDDGMDNAILNILNQMSSKEVLYTPMKEMKDDFSIWFEENEKKEEHRDKIDIYRKQYSLVEQLVSLYEREDYDNKLFQSEITNLLDELEQLGDSPVGKGFNNSSVNDSGLDDLAKMLQGGGDEQDMKNMDKDIAENCQQQ</sequence>
<feature type="compositionally biased region" description="Polar residues" evidence="1">
    <location>
        <begin position="110"/>
        <end position="120"/>
    </location>
</feature>
<dbReference type="GO" id="GO:0005778">
    <property type="term" value="C:peroxisomal membrane"/>
    <property type="evidence" value="ECO:0007669"/>
    <property type="project" value="TreeGrafter"/>
</dbReference>
<dbReference type="Pfam" id="PF04614">
    <property type="entry name" value="Pex19"/>
    <property type="match status" value="1"/>
</dbReference>
<dbReference type="GO" id="GO:0045046">
    <property type="term" value="P:protein import into peroxisome membrane"/>
    <property type="evidence" value="ECO:0007669"/>
    <property type="project" value="TreeGrafter"/>
</dbReference>
<name>A0A1X7QZ78_9SACH</name>
<feature type="compositionally biased region" description="Basic and acidic residues" evidence="1">
    <location>
        <begin position="23"/>
        <end position="53"/>
    </location>
</feature>
<feature type="compositionally biased region" description="Basic and acidic residues" evidence="1">
    <location>
        <begin position="306"/>
        <end position="316"/>
    </location>
</feature>
<proteinExistence type="predicted"/>
<dbReference type="EMBL" id="FXLY01000002">
    <property type="protein sequence ID" value="SMN18698.1"/>
    <property type="molecule type" value="Genomic_DNA"/>
</dbReference>
<evidence type="ECO:0000256" key="1">
    <source>
        <dbReference type="SAM" id="MobiDB-lite"/>
    </source>
</evidence>
<accession>A0A1X7QZ78</accession>
<keyword evidence="3" id="KW-1185">Reference proteome</keyword>
<evidence type="ECO:0000313" key="3">
    <source>
        <dbReference type="Proteomes" id="UP000196158"/>
    </source>
</evidence>
<dbReference type="InterPro" id="IPR006708">
    <property type="entry name" value="Pex19"/>
</dbReference>
<dbReference type="PANTHER" id="PTHR12774:SF2">
    <property type="entry name" value="PEROXISOMAL BIOGENESIS FACTOR 19"/>
    <property type="match status" value="1"/>
</dbReference>
<feature type="compositionally biased region" description="Acidic residues" evidence="1">
    <location>
        <begin position="1"/>
        <end position="19"/>
    </location>
</feature>
<evidence type="ECO:0000313" key="2">
    <source>
        <dbReference type="EMBL" id="SMN18698.1"/>
    </source>
</evidence>
<dbReference type="Proteomes" id="UP000196158">
    <property type="component" value="Unassembled WGS sequence"/>
</dbReference>
<feature type="region of interest" description="Disordered" evidence="1">
    <location>
        <begin position="102"/>
        <end position="127"/>
    </location>
</feature>
<reference evidence="2 3" key="1">
    <citation type="submission" date="2017-04" db="EMBL/GenBank/DDBJ databases">
        <authorList>
            <person name="Afonso C.L."/>
            <person name="Miller P.J."/>
            <person name="Scott M.A."/>
            <person name="Spackman E."/>
            <person name="Goraichik I."/>
            <person name="Dimitrov K.M."/>
            <person name="Suarez D.L."/>
            <person name="Swayne D.E."/>
        </authorList>
    </citation>
    <scope>NUCLEOTIDE SEQUENCE [LARGE SCALE GENOMIC DNA]</scope>
</reference>
<dbReference type="OrthoDB" id="21292at2759"/>
<gene>
    <name evidence="2" type="ORF">KASA_0Q12276G</name>
</gene>
<dbReference type="Gene3D" id="1.20.120.900">
    <property type="entry name" value="Pex19, mPTS binding domain"/>
    <property type="match status" value="1"/>
</dbReference>
<feature type="region of interest" description="Disordered" evidence="1">
    <location>
        <begin position="1"/>
        <end position="83"/>
    </location>
</feature>
<dbReference type="AlphaFoldDB" id="A0A1X7QZ78"/>
<dbReference type="PANTHER" id="PTHR12774">
    <property type="entry name" value="PEROXISOMAL BIOGENESIS FACTOR 19"/>
    <property type="match status" value="1"/>
</dbReference>
<keyword evidence="2" id="KW-0675">Receptor</keyword>
<dbReference type="GO" id="GO:0033328">
    <property type="term" value="F:peroxisome membrane targeting sequence binding"/>
    <property type="evidence" value="ECO:0007669"/>
    <property type="project" value="TreeGrafter"/>
</dbReference>
<feature type="region of interest" description="Disordered" evidence="1">
    <location>
        <begin position="277"/>
        <end position="322"/>
    </location>
</feature>